<dbReference type="Gene3D" id="1.10.287.70">
    <property type="match status" value="1"/>
</dbReference>
<dbReference type="InterPro" id="IPR013099">
    <property type="entry name" value="K_chnl_dom"/>
</dbReference>
<keyword evidence="1" id="KW-1133">Transmembrane helix</keyword>
<sequence>MLFLFAVFFSVYKSFIQLFKRYERRGNHLSLENLGFLFLLYVNVLIGFGLIFTLIEMRGISVLIDNGVALSGSFFDIFSEAMYFSGVTLLSVGYGDITPIGIGRWFAIIEALIGYIIPAAFVVRSMGDYERAY</sequence>
<dbReference type="EMBL" id="JBHUEM010000002">
    <property type="protein sequence ID" value="MFD1735230.1"/>
    <property type="molecule type" value="Genomic_DNA"/>
</dbReference>
<dbReference type="Proteomes" id="UP001597214">
    <property type="component" value="Unassembled WGS sequence"/>
</dbReference>
<feature type="transmembrane region" description="Helical" evidence="1">
    <location>
        <begin position="37"/>
        <end position="55"/>
    </location>
</feature>
<gene>
    <name evidence="3" type="ORF">ACFSCX_01505</name>
</gene>
<name>A0ABW4LJ16_9BACI</name>
<feature type="transmembrane region" description="Helical" evidence="1">
    <location>
        <begin position="102"/>
        <end position="123"/>
    </location>
</feature>
<evidence type="ECO:0000313" key="4">
    <source>
        <dbReference type="Proteomes" id="UP001597214"/>
    </source>
</evidence>
<dbReference type="SUPFAM" id="SSF81324">
    <property type="entry name" value="Voltage-gated potassium channels"/>
    <property type="match status" value="1"/>
</dbReference>
<keyword evidence="3" id="KW-0407">Ion channel</keyword>
<keyword evidence="3" id="KW-0813">Transport</keyword>
<keyword evidence="3" id="KW-0406">Ion transport</keyword>
<dbReference type="RefSeq" id="WP_377926343.1">
    <property type="nucleotide sequence ID" value="NZ_JBHUEM010000002.1"/>
</dbReference>
<proteinExistence type="predicted"/>
<comment type="caution">
    <text evidence="3">The sequence shown here is derived from an EMBL/GenBank/DDBJ whole genome shotgun (WGS) entry which is preliminary data.</text>
</comment>
<reference evidence="4" key="1">
    <citation type="journal article" date="2019" name="Int. J. Syst. Evol. Microbiol.">
        <title>The Global Catalogue of Microorganisms (GCM) 10K type strain sequencing project: providing services to taxonomists for standard genome sequencing and annotation.</title>
        <authorList>
            <consortium name="The Broad Institute Genomics Platform"/>
            <consortium name="The Broad Institute Genome Sequencing Center for Infectious Disease"/>
            <person name="Wu L."/>
            <person name="Ma J."/>
        </authorList>
    </citation>
    <scope>NUCLEOTIDE SEQUENCE [LARGE SCALE GENOMIC DNA]</scope>
    <source>
        <strain evidence="4">CCUG 49339</strain>
    </source>
</reference>
<evidence type="ECO:0000256" key="1">
    <source>
        <dbReference type="SAM" id="Phobius"/>
    </source>
</evidence>
<protein>
    <submittedName>
        <fullName evidence="3">Potassium channel family protein</fullName>
    </submittedName>
</protein>
<feature type="domain" description="Potassium channel" evidence="2">
    <location>
        <begin position="77"/>
        <end position="123"/>
    </location>
</feature>
<feature type="transmembrane region" description="Helical" evidence="1">
    <location>
        <begin position="67"/>
        <end position="90"/>
    </location>
</feature>
<keyword evidence="4" id="KW-1185">Reference proteome</keyword>
<evidence type="ECO:0000259" key="2">
    <source>
        <dbReference type="Pfam" id="PF07885"/>
    </source>
</evidence>
<accession>A0ABW4LJ16</accession>
<keyword evidence="1" id="KW-0812">Transmembrane</keyword>
<evidence type="ECO:0000313" key="3">
    <source>
        <dbReference type="EMBL" id="MFD1735230.1"/>
    </source>
</evidence>
<keyword evidence="1" id="KW-0472">Membrane</keyword>
<organism evidence="3 4">
    <name type="scientific">Bacillus salitolerans</name>
    <dbReference type="NCBI Taxonomy" id="1437434"/>
    <lineage>
        <taxon>Bacteria</taxon>
        <taxon>Bacillati</taxon>
        <taxon>Bacillota</taxon>
        <taxon>Bacilli</taxon>
        <taxon>Bacillales</taxon>
        <taxon>Bacillaceae</taxon>
        <taxon>Bacillus</taxon>
    </lineage>
</organism>
<dbReference type="GO" id="GO:0034220">
    <property type="term" value="P:monoatomic ion transmembrane transport"/>
    <property type="evidence" value="ECO:0007669"/>
    <property type="project" value="UniProtKB-KW"/>
</dbReference>
<dbReference type="Pfam" id="PF07885">
    <property type="entry name" value="Ion_trans_2"/>
    <property type="match status" value="1"/>
</dbReference>